<organism evidence="2 3">
    <name type="scientific">Elsinoe ampelina</name>
    <dbReference type="NCBI Taxonomy" id="302913"/>
    <lineage>
        <taxon>Eukaryota</taxon>
        <taxon>Fungi</taxon>
        <taxon>Dikarya</taxon>
        <taxon>Ascomycota</taxon>
        <taxon>Pezizomycotina</taxon>
        <taxon>Dothideomycetes</taxon>
        <taxon>Dothideomycetidae</taxon>
        <taxon>Myriangiales</taxon>
        <taxon>Elsinoaceae</taxon>
        <taxon>Elsinoe</taxon>
    </lineage>
</organism>
<evidence type="ECO:0000313" key="2">
    <source>
        <dbReference type="EMBL" id="KAF2222252.1"/>
    </source>
</evidence>
<keyword evidence="3" id="KW-1185">Reference proteome</keyword>
<protein>
    <submittedName>
        <fullName evidence="2">Uncharacterized protein</fullName>
    </submittedName>
</protein>
<reference evidence="3" key="1">
    <citation type="journal article" date="2020" name="Stud. Mycol.">
        <title>101 Dothideomycetes genomes: A test case for predicting lifestyles and emergence of pathogens.</title>
        <authorList>
            <person name="Haridas S."/>
            <person name="Albert R."/>
            <person name="Binder M."/>
            <person name="Bloem J."/>
            <person name="LaButti K."/>
            <person name="Salamov A."/>
            <person name="Andreopoulos B."/>
            <person name="Baker S."/>
            <person name="Barry K."/>
            <person name="Bills G."/>
            <person name="Bluhm B."/>
            <person name="Cannon C."/>
            <person name="Castanera R."/>
            <person name="Culley D."/>
            <person name="Daum C."/>
            <person name="Ezra D."/>
            <person name="Gonzalez J."/>
            <person name="Henrissat B."/>
            <person name="Kuo A."/>
            <person name="Liang C."/>
            <person name="Lipzen A."/>
            <person name="Lutzoni F."/>
            <person name="Magnuson J."/>
            <person name="Mondo S."/>
            <person name="Nolan M."/>
            <person name="Ohm R."/>
            <person name="Pangilinan J."/>
            <person name="Park H.-J."/>
            <person name="Ramirez L."/>
            <person name="Alfaro M."/>
            <person name="Sun H."/>
            <person name="Tritt A."/>
            <person name="Yoshinaga Y."/>
            <person name="Zwiers L.-H."/>
            <person name="Turgeon B."/>
            <person name="Goodwin S."/>
            <person name="Spatafora J."/>
            <person name="Crous P."/>
            <person name="Grigoriev I."/>
        </authorList>
    </citation>
    <scope>NUCLEOTIDE SEQUENCE [LARGE SCALE GENOMIC DNA]</scope>
    <source>
        <strain evidence="3">CECT 20119</strain>
    </source>
</reference>
<accession>A0A6A6G961</accession>
<evidence type="ECO:0000313" key="3">
    <source>
        <dbReference type="Proteomes" id="UP000799538"/>
    </source>
</evidence>
<name>A0A6A6G961_9PEZI</name>
<dbReference type="OrthoDB" id="10582197at2759"/>
<sequence>MSSKMSQSDAARIQSSQVGGTCDLFRLRSQHRRPPLGKTWAVAPSHRALSQQEIVMRHLLLKVQEETMQVEQAIVMPAQDEVGLGRRPPAQGFSGSTSGGSTKWFCGLKRNSHSFHCCSEIPLPCDQPGEHGTDSSETPRDIGTKRISG</sequence>
<gene>
    <name evidence="2" type="ORF">BDZ85DRAFT_125610</name>
</gene>
<dbReference type="Proteomes" id="UP000799538">
    <property type="component" value="Unassembled WGS sequence"/>
</dbReference>
<proteinExistence type="predicted"/>
<dbReference type="EMBL" id="ML992508">
    <property type="protein sequence ID" value="KAF2222252.1"/>
    <property type="molecule type" value="Genomic_DNA"/>
</dbReference>
<evidence type="ECO:0000256" key="1">
    <source>
        <dbReference type="SAM" id="MobiDB-lite"/>
    </source>
</evidence>
<feature type="compositionally biased region" description="Basic and acidic residues" evidence="1">
    <location>
        <begin position="128"/>
        <end position="149"/>
    </location>
</feature>
<dbReference type="AlphaFoldDB" id="A0A6A6G961"/>
<feature type="region of interest" description="Disordered" evidence="1">
    <location>
        <begin position="126"/>
        <end position="149"/>
    </location>
</feature>